<dbReference type="Proteomes" id="UP000632377">
    <property type="component" value="Unassembled WGS sequence"/>
</dbReference>
<dbReference type="InterPro" id="IPR001764">
    <property type="entry name" value="Glyco_hydro_3_N"/>
</dbReference>
<gene>
    <name evidence="3" type="ORF">JK636_10355</name>
</gene>
<dbReference type="PRINTS" id="PR00133">
    <property type="entry name" value="GLHYDRLASE3"/>
</dbReference>
<keyword evidence="4" id="KW-1185">Reference proteome</keyword>
<evidence type="ECO:0000256" key="1">
    <source>
        <dbReference type="ARBA" id="ARBA00022801"/>
    </source>
</evidence>
<feature type="domain" description="Fibronectin type III-like" evidence="2">
    <location>
        <begin position="663"/>
        <end position="732"/>
    </location>
</feature>
<dbReference type="Pfam" id="PF14310">
    <property type="entry name" value="Fn3-like"/>
    <property type="match status" value="1"/>
</dbReference>
<dbReference type="Gene3D" id="2.60.40.10">
    <property type="entry name" value="Immunoglobulins"/>
    <property type="match status" value="1"/>
</dbReference>
<dbReference type="Pfam" id="PF01915">
    <property type="entry name" value="Glyco_hydro_3_C"/>
    <property type="match status" value="1"/>
</dbReference>
<name>A0ABS1TA16_9CLOT</name>
<dbReference type="PANTHER" id="PTHR30620:SF123">
    <property type="entry name" value="BETA-XYLOSIDASE"/>
    <property type="match status" value="1"/>
</dbReference>
<dbReference type="EMBL" id="JAESWC010000004">
    <property type="protein sequence ID" value="MBL4936160.1"/>
    <property type="molecule type" value="Genomic_DNA"/>
</dbReference>
<evidence type="ECO:0000313" key="3">
    <source>
        <dbReference type="EMBL" id="MBL4936160.1"/>
    </source>
</evidence>
<dbReference type="SUPFAM" id="SSF52279">
    <property type="entry name" value="Beta-D-glucan exohydrolase, C-terminal domain"/>
    <property type="match status" value="1"/>
</dbReference>
<dbReference type="Gene3D" id="3.20.20.300">
    <property type="entry name" value="Glycoside hydrolase, family 3, N-terminal domain"/>
    <property type="match status" value="1"/>
</dbReference>
<dbReference type="SUPFAM" id="SSF51445">
    <property type="entry name" value="(Trans)glycosidases"/>
    <property type="match status" value="1"/>
</dbReference>
<dbReference type="PANTHER" id="PTHR30620">
    <property type="entry name" value="PERIPLASMIC BETA-GLUCOSIDASE-RELATED"/>
    <property type="match status" value="1"/>
</dbReference>
<dbReference type="InterPro" id="IPR002772">
    <property type="entry name" value="Glyco_hydro_3_C"/>
</dbReference>
<evidence type="ECO:0000313" key="4">
    <source>
        <dbReference type="Proteomes" id="UP000632377"/>
    </source>
</evidence>
<dbReference type="SMART" id="SM01217">
    <property type="entry name" value="Fn3_like"/>
    <property type="match status" value="1"/>
</dbReference>
<protein>
    <submittedName>
        <fullName evidence="3">Glycoside hydrolase family 3 C-terminal domain-containing protein</fullName>
    </submittedName>
</protein>
<sequence>MTLKEKIGQLNQKMFGWNAYKKTQHGYEVSEDFKKEVRFGDGLGALYGLFRADPWSKVNFENGIPIDSNAKVSNMLQKYVIENTRLGIPIFISEECPHGHQALDGTMFPTNIGIGATWNPKLYEKVFSQVAAEIRSRGGNLALVSTLDILQDPRWGRSEECYGEDPFLASRFSEAAVKGLQGKDGDELKGDSKVVAVVKHLCAQGASIGGHNGKGAPIGEREVREIHLPAMRTAVKAGALGCMAAYNEIDGIFCHANEKLLTKILRQEWGFSGIVMSDGCAVDNLVKIARSYEGAAAIALKAGVDLNLWNTAFTKLEEAVAEGMLEEKFIDRAVRRVLRLKFILGLFDNPYIDEAKASHVVNSKASRELNLQIARESIVLLKNKEGILPLRKDLKKVAVIGPNADILYNQLGDYTAPQKEGTGSTVLQGINQLIGRETTVTYTRGCRIRDTSRDGFKEAIENAKDSDAVVLVLGGSSSRNFDTRFDSNGAAILSDSVTEMDCGEGVDVADLELGGVQLELAKEIMLTGKPVIVVLIQGRPYAIPWIAENCDAVMCAWYPGKEGGRAVADVIFGDINPSGKLSVSMPKSTAQLPVYYNYKDTSDYLDITAKPLYSFGFGLSYTTFDISNLKVVNKLISLQQLRDNVKIYVSVDVKNSGNISGSEVVQLYIQDLESSINRRVKELKGFKKVWLEPGESKTVILELGQEELSIWNTEMNFVIEPGNVKIMIGNSSETVLEDIIKITI</sequence>
<proteinExistence type="predicted"/>
<evidence type="ECO:0000259" key="2">
    <source>
        <dbReference type="SMART" id="SM01217"/>
    </source>
</evidence>
<comment type="caution">
    <text evidence="3">The sequence shown here is derived from an EMBL/GenBank/DDBJ whole genome shotgun (WGS) entry which is preliminary data.</text>
</comment>
<dbReference type="InterPro" id="IPR017853">
    <property type="entry name" value="GH"/>
</dbReference>
<dbReference type="Pfam" id="PF00933">
    <property type="entry name" value="Glyco_hydro_3"/>
    <property type="match status" value="1"/>
</dbReference>
<dbReference type="InterPro" id="IPR026891">
    <property type="entry name" value="Fn3-like"/>
</dbReference>
<dbReference type="InterPro" id="IPR036881">
    <property type="entry name" value="Glyco_hydro_3_C_sf"/>
</dbReference>
<reference evidence="3 4" key="1">
    <citation type="submission" date="2021-01" db="EMBL/GenBank/DDBJ databases">
        <title>Genome public.</title>
        <authorList>
            <person name="Liu C."/>
            <person name="Sun Q."/>
        </authorList>
    </citation>
    <scope>NUCLEOTIDE SEQUENCE [LARGE SCALE GENOMIC DNA]</scope>
    <source>
        <strain evidence="3 4">YIM B02515</strain>
    </source>
</reference>
<dbReference type="GO" id="GO:0016787">
    <property type="term" value="F:hydrolase activity"/>
    <property type="evidence" value="ECO:0007669"/>
    <property type="project" value="UniProtKB-KW"/>
</dbReference>
<dbReference type="Gene3D" id="3.40.50.1700">
    <property type="entry name" value="Glycoside hydrolase family 3 C-terminal domain"/>
    <property type="match status" value="1"/>
</dbReference>
<dbReference type="InterPro" id="IPR051915">
    <property type="entry name" value="Cellulose_Degrad_GH3"/>
</dbReference>
<dbReference type="InterPro" id="IPR036962">
    <property type="entry name" value="Glyco_hydro_3_N_sf"/>
</dbReference>
<organism evidence="3 4">
    <name type="scientific">Clostridium rhizosphaerae</name>
    <dbReference type="NCBI Taxonomy" id="2803861"/>
    <lineage>
        <taxon>Bacteria</taxon>
        <taxon>Bacillati</taxon>
        <taxon>Bacillota</taxon>
        <taxon>Clostridia</taxon>
        <taxon>Eubacteriales</taxon>
        <taxon>Clostridiaceae</taxon>
        <taxon>Clostridium</taxon>
    </lineage>
</organism>
<dbReference type="InterPro" id="IPR013783">
    <property type="entry name" value="Ig-like_fold"/>
</dbReference>
<keyword evidence="1 3" id="KW-0378">Hydrolase</keyword>
<accession>A0ABS1TA16</accession>